<evidence type="ECO:0000256" key="1">
    <source>
        <dbReference type="SAM" id="MobiDB-lite"/>
    </source>
</evidence>
<dbReference type="HOGENOM" id="CLU_2527671_0_0_1"/>
<dbReference type="EMBL" id="AGUE01000183">
    <property type="protein sequence ID" value="EHK97628.1"/>
    <property type="molecule type" value="Genomic_DNA"/>
</dbReference>
<evidence type="ECO:0000313" key="3">
    <source>
        <dbReference type="Proteomes" id="UP000005446"/>
    </source>
</evidence>
<sequence length="84" mass="8938">MHLPHAVPALTRDQKRAPARAPEHQSTKNHPNIAVYEPATPAAERNGLTAGCSVGFEPCMAPVPRCSLYSTVPGTVPGEFLSFS</sequence>
<feature type="compositionally biased region" description="Basic and acidic residues" evidence="1">
    <location>
        <begin position="12"/>
        <end position="26"/>
    </location>
</feature>
<evidence type="ECO:0000313" key="2">
    <source>
        <dbReference type="EMBL" id="EHK97628.1"/>
    </source>
</evidence>
<protein>
    <submittedName>
        <fullName evidence="2">Uncharacterized protein</fullName>
    </submittedName>
</protein>
<organism evidence="2 3">
    <name type="scientific">Glarea lozoyensis (strain ATCC 74030 / MF5533)</name>
    <dbReference type="NCBI Taxonomy" id="1104152"/>
    <lineage>
        <taxon>Eukaryota</taxon>
        <taxon>Fungi</taxon>
        <taxon>Dikarya</taxon>
        <taxon>Ascomycota</taxon>
        <taxon>Pezizomycotina</taxon>
        <taxon>Leotiomycetes</taxon>
        <taxon>Helotiales</taxon>
        <taxon>Helotiaceae</taxon>
        <taxon>Glarea</taxon>
    </lineage>
</organism>
<comment type="caution">
    <text evidence="2">The sequence shown here is derived from an EMBL/GenBank/DDBJ whole genome shotgun (WGS) entry which is preliminary data.</text>
</comment>
<accession>H0EV06</accession>
<dbReference type="AlphaFoldDB" id="H0EV06"/>
<feature type="region of interest" description="Disordered" evidence="1">
    <location>
        <begin position="1"/>
        <end position="32"/>
    </location>
</feature>
<name>H0EV06_GLAL7</name>
<keyword evidence="3" id="KW-1185">Reference proteome</keyword>
<dbReference type="InParanoid" id="H0EV06"/>
<reference evidence="2 3" key="1">
    <citation type="journal article" date="2012" name="Eukaryot. Cell">
        <title>Genome sequence of the fungus Glarea lozoyensis: the first genome sequence of a species from the Helotiaceae family.</title>
        <authorList>
            <person name="Youssar L."/>
            <person name="Gruening B.A."/>
            <person name="Erxleben A."/>
            <person name="Guenther S."/>
            <person name="Huettel W."/>
        </authorList>
    </citation>
    <scope>NUCLEOTIDE SEQUENCE [LARGE SCALE GENOMIC DNA]</scope>
    <source>
        <strain evidence="3">ATCC 74030 / MF5533</strain>
    </source>
</reference>
<proteinExistence type="predicted"/>
<dbReference type="Proteomes" id="UP000005446">
    <property type="component" value="Unassembled WGS sequence"/>
</dbReference>
<gene>
    <name evidence="2" type="ORF">M7I_6598</name>
</gene>